<keyword evidence="1" id="KW-0472">Membrane</keyword>
<keyword evidence="1" id="KW-0812">Transmembrane</keyword>
<sequence length="240" mass="28255">MNLFIFLTISYLTILSNNRNFNKLLLNVIVFFVFIPSLISVPSIYHFVCPTNQIFVSSYVGKDTIKIYCDSIDFCYSENRYKKKGINCKYFEDEYACGGKTIFLAEILKDSTDNRIHHTCCLNKNPAFYAVNCRIHEIPEDQIKNFNFNGKINENSMEFTSSEEVNLKSKIDFTPSIEGVESYQLFTIPFNRLKYKKNPKYVVKSILKTNDSFKFTLCSISCYNKRNTYLRKNNYRRFYN</sequence>
<dbReference type="RefSeq" id="XP_024506984.1">
    <property type="nucleotide sequence ID" value="XM_024653515.1"/>
</dbReference>
<protein>
    <submittedName>
        <fullName evidence="2 4">Uncharacterized protein</fullName>
    </submittedName>
</protein>
<keyword evidence="3" id="KW-1185">Reference proteome</keyword>
<proteinExistence type="predicted"/>
<evidence type="ECO:0000313" key="2">
    <source>
        <dbReference type="EMBL" id="CEF67784.1"/>
    </source>
</evidence>
<dbReference type="WBParaSite" id="SRAE_2000244600.1">
    <property type="protein sequence ID" value="SRAE_2000244600.1"/>
    <property type="gene ID" value="WBGene00262656"/>
</dbReference>
<evidence type="ECO:0000313" key="5">
    <source>
        <dbReference type="WormBase" id="SRAE_2000244600"/>
    </source>
</evidence>
<dbReference type="CTD" id="36380149"/>
<evidence type="ECO:0000313" key="4">
    <source>
        <dbReference type="WBParaSite" id="SRAE_2000244600.1"/>
    </source>
</evidence>
<name>A0A090MYU3_STRRB</name>
<organism evidence="2">
    <name type="scientific">Strongyloides ratti</name>
    <name type="common">Parasitic roundworm</name>
    <dbReference type="NCBI Taxonomy" id="34506"/>
    <lineage>
        <taxon>Eukaryota</taxon>
        <taxon>Metazoa</taxon>
        <taxon>Ecdysozoa</taxon>
        <taxon>Nematoda</taxon>
        <taxon>Chromadorea</taxon>
        <taxon>Rhabditida</taxon>
        <taxon>Tylenchina</taxon>
        <taxon>Panagrolaimomorpha</taxon>
        <taxon>Strongyloidoidea</taxon>
        <taxon>Strongyloididae</taxon>
        <taxon>Strongyloides</taxon>
    </lineage>
</organism>
<dbReference type="GeneID" id="36380149"/>
<evidence type="ECO:0000256" key="1">
    <source>
        <dbReference type="SAM" id="Phobius"/>
    </source>
</evidence>
<dbReference type="EMBL" id="LN609529">
    <property type="protein sequence ID" value="CEF67784.1"/>
    <property type="molecule type" value="Genomic_DNA"/>
</dbReference>
<keyword evidence="1" id="KW-1133">Transmembrane helix</keyword>
<reference evidence="4" key="2">
    <citation type="submission" date="2020-12" db="UniProtKB">
        <authorList>
            <consortium name="WormBaseParasite"/>
        </authorList>
    </citation>
    <scope>IDENTIFICATION</scope>
</reference>
<accession>A0A090MYU3</accession>
<dbReference type="WormBase" id="SRAE_2000244600">
    <property type="protein sequence ID" value="SRP04764"/>
    <property type="gene ID" value="WBGene00262656"/>
</dbReference>
<feature type="transmembrane region" description="Helical" evidence="1">
    <location>
        <begin position="24"/>
        <end position="48"/>
    </location>
</feature>
<dbReference type="STRING" id="34506.A0A090MYU3"/>
<dbReference type="Proteomes" id="UP000035682">
    <property type="component" value="Unplaced"/>
</dbReference>
<evidence type="ECO:0000313" key="3">
    <source>
        <dbReference type="Proteomes" id="UP000035682"/>
    </source>
</evidence>
<dbReference type="AlphaFoldDB" id="A0A090MYU3"/>
<reference evidence="2 3" key="1">
    <citation type="submission" date="2014-09" db="EMBL/GenBank/DDBJ databases">
        <authorList>
            <person name="Martin A.A."/>
        </authorList>
    </citation>
    <scope>NUCLEOTIDE SEQUENCE</scope>
    <source>
        <strain evidence="3">ED321</strain>
        <strain evidence="2">ED321 Heterogonic</strain>
    </source>
</reference>
<gene>
    <name evidence="2 4 5" type="ORF">SRAE_2000244600</name>
</gene>